<sequence length="450" mass="48005">MKDGNFLKEHNARSMWHPMAHPADSLANPPTIVTGAQGVCITDVDGHEVVDAVGGLWNVNLGFSCQPVKDAIAAQLDRLPYYSTFRGTTNDCVIELSEELRDFFAPDGLTRAFYTSGGSDSVETALRLARQYHKIRGEAGRVKYLSLKKGYHGTHFGGASVNGNANFRTQYEPLLPGCTHIPAPYTYRNPFNETDPERLAQLCLAALEDEIAFQGAGTIAAFIMEPVLGAGGVIPPHESFMPGVRDICSKHGILLIADEVITAFGRTGSWTGSRHWGVQPDLMCTAKAITNGYFPFGAVMISEDVAQVFEQDETGRAAIGHGYTYSGHPVGAAAALACLAETKRLNVPENAAARGAELFAGLQKLAATYDLIGDVRGGHGLMCALELVSDRAAKTPIDKGTIGKIQEVAYQSGAMVRVSGPNIILSPPLVLTADDVQTILSALDKGFAAV</sequence>
<reference evidence="7 8" key="1">
    <citation type="submission" date="2016-10" db="EMBL/GenBank/DDBJ databases">
        <authorList>
            <person name="de Groot N.N."/>
        </authorList>
    </citation>
    <scope>NUCLEOTIDE SEQUENCE [LARGE SCALE GENOMIC DNA]</scope>
    <source>
        <strain evidence="7 8">DSM 28010</strain>
    </source>
</reference>
<dbReference type="Proteomes" id="UP000199340">
    <property type="component" value="Unassembled WGS sequence"/>
</dbReference>
<dbReference type="CDD" id="cd00610">
    <property type="entry name" value="OAT_like"/>
    <property type="match status" value="1"/>
</dbReference>
<dbReference type="PROSITE" id="PS00600">
    <property type="entry name" value="AA_TRANSFER_CLASS_3"/>
    <property type="match status" value="1"/>
</dbReference>
<keyword evidence="3" id="KW-0032">Aminotransferase</keyword>
<evidence type="ECO:0008006" key="9">
    <source>
        <dbReference type="Google" id="ProtNLM"/>
    </source>
</evidence>
<dbReference type="InterPro" id="IPR015421">
    <property type="entry name" value="PyrdxlP-dep_Trfase_major"/>
</dbReference>
<evidence type="ECO:0000256" key="6">
    <source>
        <dbReference type="RuleBase" id="RU003560"/>
    </source>
</evidence>
<dbReference type="GO" id="GO:0030170">
    <property type="term" value="F:pyridoxal phosphate binding"/>
    <property type="evidence" value="ECO:0007669"/>
    <property type="project" value="InterPro"/>
</dbReference>
<dbReference type="InterPro" id="IPR015424">
    <property type="entry name" value="PyrdxlP-dep_Trfase"/>
</dbReference>
<proteinExistence type="inferred from homology"/>
<evidence type="ECO:0000313" key="8">
    <source>
        <dbReference type="Proteomes" id="UP000199340"/>
    </source>
</evidence>
<comment type="cofactor">
    <cofactor evidence="1">
        <name>pyridoxal 5'-phosphate</name>
        <dbReference type="ChEBI" id="CHEBI:597326"/>
    </cofactor>
</comment>
<evidence type="ECO:0000256" key="5">
    <source>
        <dbReference type="ARBA" id="ARBA00022898"/>
    </source>
</evidence>
<dbReference type="OrthoDB" id="9801834at2"/>
<evidence type="ECO:0000256" key="2">
    <source>
        <dbReference type="ARBA" id="ARBA00008954"/>
    </source>
</evidence>
<dbReference type="STRING" id="490829.SAMN05421850_102306"/>
<dbReference type="EMBL" id="FNEB01000002">
    <property type="protein sequence ID" value="SDI35578.1"/>
    <property type="molecule type" value="Genomic_DNA"/>
</dbReference>
<dbReference type="InterPro" id="IPR049704">
    <property type="entry name" value="Aminotrans_3_PPA_site"/>
</dbReference>
<dbReference type="InterPro" id="IPR005814">
    <property type="entry name" value="Aminotrans_3"/>
</dbReference>
<accession>A0A1G8JWP9</accession>
<dbReference type="PIRSF" id="PIRSF000521">
    <property type="entry name" value="Transaminase_4ab_Lys_Orn"/>
    <property type="match status" value="1"/>
</dbReference>
<keyword evidence="5 6" id="KW-0663">Pyridoxal phosphate</keyword>
<dbReference type="PANTHER" id="PTHR43094:SF1">
    <property type="entry name" value="AMINOTRANSFERASE CLASS-III"/>
    <property type="match status" value="1"/>
</dbReference>
<dbReference type="Pfam" id="PF00202">
    <property type="entry name" value="Aminotran_3"/>
    <property type="match status" value="1"/>
</dbReference>
<dbReference type="PANTHER" id="PTHR43094">
    <property type="entry name" value="AMINOTRANSFERASE"/>
    <property type="match status" value="1"/>
</dbReference>
<dbReference type="SUPFAM" id="SSF53383">
    <property type="entry name" value="PLP-dependent transferases"/>
    <property type="match status" value="1"/>
</dbReference>
<keyword evidence="8" id="KW-1185">Reference proteome</keyword>
<protein>
    <recommendedName>
        <fullName evidence="9">Adenosylmethionine-8-amino-7-oxononanoate aminotransferase</fullName>
    </recommendedName>
</protein>
<dbReference type="Gene3D" id="3.40.640.10">
    <property type="entry name" value="Type I PLP-dependent aspartate aminotransferase-like (Major domain)"/>
    <property type="match status" value="1"/>
</dbReference>
<evidence type="ECO:0000256" key="3">
    <source>
        <dbReference type="ARBA" id="ARBA00022576"/>
    </source>
</evidence>
<dbReference type="InterPro" id="IPR015422">
    <property type="entry name" value="PyrdxlP-dep_Trfase_small"/>
</dbReference>
<comment type="similarity">
    <text evidence="2 6">Belongs to the class-III pyridoxal-phosphate-dependent aminotransferase family.</text>
</comment>
<dbReference type="NCBIfam" id="NF005683">
    <property type="entry name" value="PRK07481.1"/>
    <property type="match status" value="1"/>
</dbReference>
<dbReference type="Gene3D" id="3.90.1150.10">
    <property type="entry name" value="Aspartate Aminotransferase, domain 1"/>
    <property type="match status" value="1"/>
</dbReference>
<organism evidence="7 8">
    <name type="scientific">Lutimaribacter saemankumensis</name>
    <dbReference type="NCBI Taxonomy" id="490829"/>
    <lineage>
        <taxon>Bacteria</taxon>
        <taxon>Pseudomonadati</taxon>
        <taxon>Pseudomonadota</taxon>
        <taxon>Alphaproteobacteria</taxon>
        <taxon>Rhodobacterales</taxon>
        <taxon>Roseobacteraceae</taxon>
        <taxon>Lutimaribacter</taxon>
    </lineage>
</organism>
<evidence type="ECO:0000256" key="4">
    <source>
        <dbReference type="ARBA" id="ARBA00022679"/>
    </source>
</evidence>
<keyword evidence="4" id="KW-0808">Transferase</keyword>
<name>A0A1G8JWP9_9RHOB</name>
<gene>
    <name evidence="7" type="ORF">SAMN05421850_102306</name>
</gene>
<evidence type="ECO:0000313" key="7">
    <source>
        <dbReference type="EMBL" id="SDI35578.1"/>
    </source>
</evidence>
<dbReference type="RefSeq" id="WP_090027693.1">
    <property type="nucleotide sequence ID" value="NZ_FNEB01000002.1"/>
</dbReference>
<evidence type="ECO:0000256" key="1">
    <source>
        <dbReference type="ARBA" id="ARBA00001933"/>
    </source>
</evidence>
<dbReference type="GO" id="GO:0008483">
    <property type="term" value="F:transaminase activity"/>
    <property type="evidence" value="ECO:0007669"/>
    <property type="project" value="UniProtKB-KW"/>
</dbReference>
<dbReference type="FunFam" id="3.40.640.10:FF:000014">
    <property type="entry name" value="Adenosylmethionine-8-amino-7-oxononanoate aminotransferase, probable"/>
    <property type="match status" value="1"/>
</dbReference>
<dbReference type="AlphaFoldDB" id="A0A1G8JWP9"/>